<sequence length="221" mass="24317">MSASFRLPSLKDSADVIMWSATNKFIGSIARRYRAGRGRSPSPRDEALSKSSIASLPIGTAEALNSTGSWPKAMSSRGTAIKQQKAFHGWRDITVLLVAYHGSKSAKALTEMWSGDAVGQLTCFAQVTAISSDARQAIIMAAPYSTSSWRLKEKKTRSEIPKAADGHQYVSYMLSIAYLELYREVAFVNCLGHTVFRRNGPEMPDLARQDRAGHRVQQDLC</sequence>
<dbReference type="AlphaFoldDB" id="A0A8H6HDU2"/>
<dbReference type="Proteomes" id="UP000521943">
    <property type="component" value="Unassembled WGS sequence"/>
</dbReference>
<evidence type="ECO:0000256" key="1">
    <source>
        <dbReference type="SAM" id="MobiDB-lite"/>
    </source>
</evidence>
<comment type="caution">
    <text evidence="2">The sequence shown here is derived from an EMBL/GenBank/DDBJ whole genome shotgun (WGS) entry which is preliminary data.</text>
</comment>
<feature type="compositionally biased region" description="Basic and acidic residues" evidence="1">
    <location>
        <begin position="205"/>
        <end position="221"/>
    </location>
</feature>
<keyword evidence="3" id="KW-1185">Reference proteome</keyword>
<name>A0A8H6HDU2_9AGAR</name>
<proteinExistence type="predicted"/>
<feature type="region of interest" description="Disordered" evidence="1">
    <location>
        <begin position="202"/>
        <end position="221"/>
    </location>
</feature>
<organism evidence="2 3">
    <name type="scientific">Ephemerocybe angulata</name>
    <dbReference type="NCBI Taxonomy" id="980116"/>
    <lineage>
        <taxon>Eukaryota</taxon>
        <taxon>Fungi</taxon>
        <taxon>Dikarya</taxon>
        <taxon>Basidiomycota</taxon>
        <taxon>Agaricomycotina</taxon>
        <taxon>Agaricomycetes</taxon>
        <taxon>Agaricomycetidae</taxon>
        <taxon>Agaricales</taxon>
        <taxon>Agaricineae</taxon>
        <taxon>Psathyrellaceae</taxon>
        <taxon>Ephemerocybe</taxon>
    </lineage>
</organism>
<accession>A0A8H6HDU2</accession>
<reference evidence="2 3" key="1">
    <citation type="submission" date="2020-07" db="EMBL/GenBank/DDBJ databases">
        <title>Comparative genomics of pyrophilous fungi reveals a link between fire events and developmental genes.</title>
        <authorList>
            <consortium name="DOE Joint Genome Institute"/>
            <person name="Steindorff A.S."/>
            <person name="Carver A."/>
            <person name="Calhoun S."/>
            <person name="Stillman K."/>
            <person name="Liu H."/>
            <person name="Lipzen A."/>
            <person name="Pangilinan J."/>
            <person name="Labutti K."/>
            <person name="Bruns T.D."/>
            <person name="Grigoriev I.V."/>
        </authorList>
    </citation>
    <scope>NUCLEOTIDE SEQUENCE [LARGE SCALE GENOMIC DNA]</scope>
    <source>
        <strain evidence="2 3">CBS 144469</strain>
    </source>
</reference>
<protein>
    <submittedName>
        <fullName evidence="2">Uncharacterized protein</fullName>
    </submittedName>
</protein>
<evidence type="ECO:0000313" key="2">
    <source>
        <dbReference type="EMBL" id="KAF6745049.1"/>
    </source>
</evidence>
<gene>
    <name evidence="2" type="ORF">DFP72DRAFT_856915</name>
</gene>
<dbReference type="EMBL" id="JACGCI010000111">
    <property type="protein sequence ID" value="KAF6745049.1"/>
    <property type="molecule type" value="Genomic_DNA"/>
</dbReference>
<evidence type="ECO:0000313" key="3">
    <source>
        <dbReference type="Proteomes" id="UP000521943"/>
    </source>
</evidence>